<dbReference type="SUPFAM" id="SSF50447">
    <property type="entry name" value="Translation proteins"/>
    <property type="match status" value="1"/>
</dbReference>
<dbReference type="CDD" id="cd03713">
    <property type="entry name" value="EFG_mtEFG_C"/>
    <property type="match status" value="1"/>
</dbReference>
<evidence type="ECO:0000256" key="1">
    <source>
        <dbReference type="ARBA" id="ARBA00022741"/>
    </source>
</evidence>
<dbReference type="SUPFAM" id="SSF52540">
    <property type="entry name" value="P-loop containing nucleoside triphosphate hydrolases"/>
    <property type="match status" value="1"/>
</dbReference>
<dbReference type="Gene3D" id="3.40.50.300">
    <property type="entry name" value="P-loop containing nucleotide triphosphate hydrolases"/>
    <property type="match status" value="1"/>
</dbReference>
<proteinExistence type="predicted"/>
<dbReference type="CDD" id="cd01434">
    <property type="entry name" value="EFG_mtEFG1_IV"/>
    <property type="match status" value="1"/>
</dbReference>
<dbReference type="NCBIfam" id="TIGR00231">
    <property type="entry name" value="small_GTP"/>
    <property type="match status" value="1"/>
</dbReference>
<keyword evidence="5" id="KW-1185">Reference proteome</keyword>
<dbReference type="CDD" id="cd04170">
    <property type="entry name" value="EF-G_bact"/>
    <property type="match status" value="1"/>
</dbReference>
<dbReference type="Pfam" id="PF00009">
    <property type="entry name" value="GTP_EFTU"/>
    <property type="match status" value="1"/>
</dbReference>
<evidence type="ECO:0000259" key="3">
    <source>
        <dbReference type="PROSITE" id="PS51722"/>
    </source>
</evidence>
<dbReference type="InterPro" id="IPR035647">
    <property type="entry name" value="EFG_III/V"/>
</dbReference>
<dbReference type="Gene3D" id="3.30.230.10">
    <property type="match status" value="1"/>
</dbReference>
<keyword evidence="1" id="KW-0547">Nucleotide-binding</keyword>
<dbReference type="InterPro" id="IPR009022">
    <property type="entry name" value="EFG_III"/>
</dbReference>
<dbReference type="InterPro" id="IPR000640">
    <property type="entry name" value="EFG_V-like"/>
</dbReference>
<comment type="caution">
    <text evidence="4">The sequence shown here is derived from an EMBL/GenBank/DDBJ whole genome shotgun (WGS) entry which is preliminary data.</text>
</comment>
<dbReference type="SMART" id="SM00889">
    <property type="entry name" value="EFG_IV"/>
    <property type="match status" value="1"/>
</dbReference>
<dbReference type="SUPFAM" id="SSF54980">
    <property type="entry name" value="EF-G C-terminal domain-like"/>
    <property type="match status" value="2"/>
</dbReference>
<dbReference type="Pfam" id="PF14492">
    <property type="entry name" value="EFG_III"/>
    <property type="match status" value="1"/>
</dbReference>
<dbReference type="InterPro" id="IPR000795">
    <property type="entry name" value="T_Tr_GTP-bd_dom"/>
</dbReference>
<dbReference type="InterPro" id="IPR009000">
    <property type="entry name" value="Transl_B-barrel_sf"/>
</dbReference>
<dbReference type="InterPro" id="IPR027417">
    <property type="entry name" value="P-loop_NTPase"/>
</dbReference>
<dbReference type="InterPro" id="IPR014721">
    <property type="entry name" value="Ribsml_uS5_D2-typ_fold_subgr"/>
</dbReference>
<keyword evidence="2" id="KW-0342">GTP-binding</keyword>
<dbReference type="CDD" id="cd16262">
    <property type="entry name" value="EFG_III"/>
    <property type="match status" value="1"/>
</dbReference>
<dbReference type="InterPro" id="IPR035649">
    <property type="entry name" value="EFG_V"/>
</dbReference>
<evidence type="ECO:0000313" key="5">
    <source>
        <dbReference type="Proteomes" id="UP001290101"/>
    </source>
</evidence>
<reference evidence="4 5" key="1">
    <citation type="submission" date="2023-12" db="EMBL/GenBank/DDBJ databases">
        <title>Micromonospora sp. nov., isolated from Atacama Desert.</title>
        <authorList>
            <person name="Carro L."/>
            <person name="Golinska P."/>
            <person name="Klenk H.-P."/>
            <person name="Goodfellow M."/>
        </authorList>
    </citation>
    <scope>NUCLEOTIDE SEQUENCE [LARGE SCALE GENOMIC DNA]</scope>
    <source>
        <strain evidence="4 5">4G53</strain>
    </source>
</reference>
<dbReference type="InterPro" id="IPR005225">
    <property type="entry name" value="Small_GTP-bd"/>
</dbReference>
<name>A0ABU5JCN5_9ACTN</name>
<dbReference type="PRINTS" id="PR00315">
    <property type="entry name" value="ELONGATNFCT"/>
</dbReference>
<dbReference type="Pfam" id="PF22042">
    <property type="entry name" value="EF-G_D2"/>
    <property type="match status" value="1"/>
</dbReference>
<sequence length="720" mass="76346">MAQKNQEKGVTGGAPVVTEPGRVRNVVLVGHSGAGKTTLVESLLAASGTINRAGTVTDGTTVCDHDPAAVRQQRSVSLACAPLLHSDVKVNLLDTPGYGDFVGELRAGLRAADAALFVVSAVDGMDAATAALWEECAAVDMPRAVAVTRLDHPRADFDEAVALCQRVFGDNVLPLYLPMLGDDGVSVVGLMGLITRRVFDYSAGLPAVVREPDPEHLPAILEARNELIEGIIAESEDETLMDRYLGGEEIDTEVLITDLEKAVVRGHFYPVVPVCAETGVGLDVLLDGLVAAFPSPLERDLPAVTGVDGSPRPPLACDPDGPLVAEVVKTTVDRHVGRVSLVRVFSGTLRPDQVVHVSGHGMAERGHPDHDADERVGHIYSPLGATLREVPVCVAGDICALTKSGSAETGDTISAKEEPLLIAPWEMPEPLLPVAIAAKSRADEDALARNLGRLVAGDPTLRLERNAETHQLVLWCMGEAHADVLLDRLRSGGVELETEPVRVALRETLTVPAKGHGRHVKQSGGHGQYAVCDIEVEPLPRGAGFEFVDKVVGGAVPHNYIPSVEKGVRAQMERGLVAGYPVVDLRVTLFDGKAHSVDSSDAAFQTAGALALRDAAEKGQPALLEPVDEVTIRVPDPSVGAVLGDLSGRRGRVLGTEPDADAEGRTLVRAEVPATELLRYAVELRSMTAGAGTFRRQFVRYDPMPAHLADQARKEHGTHP</sequence>
<dbReference type="InterPro" id="IPR020568">
    <property type="entry name" value="Ribosomal_Su5_D2-typ_SF"/>
</dbReference>
<dbReference type="Pfam" id="PF03764">
    <property type="entry name" value="EFG_IV"/>
    <property type="match status" value="1"/>
</dbReference>
<dbReference type="Gene3D" id="2.40.30.10">
    <property type="entry name" value="Translation factors"/>
    <property type="match status" value="1"/>
</dbReference>
<dbReference type="NCBIfam" id="NF009377">
    <property type="entry name" value="PRK12740.1-1"/>
    <property type="match status" value="1"/>
</dbReference>
<dbReference type="Proteomes" id="UP001290101">
    <property type="component" value="Unassembled WGS sequence"/>
</dbReference>
<dbReference type="Gene3D" id="3.30.70.240">
    <property type="match status" value="1"/>
</dbReference>
<dbReference type="Gene3D" id="3.30.70.870">
    <property type="entry name" value="Elongation Factor G (Translational Gtpase), domain 3"/>
    <property type="match status" value="1"/>
</dbReference>
<dbReference type="SUPFAM" id="SSF54211">
    <property type="entry name" value="Ribosomal protein S5 domain 2-like"/>
    <property type="match status" value="1"/>
</dbReference>
<dbReference type="InterPro" id="IPR047872">
    <property type="entry name" value="EFG_IV"/>
</dbReference>
<dbReference type="PANTHER" id="PTHR43261:SF6">
    <property type="entry name" value="ELONGATION FACTOR G-LIKE PROTEIN"/>
    <property type="match status" value="1"/>
</dbReference>
<accession>A0ABU5JCN5</accession>
<dbReference type="InterPro" id="IPR005517">
    <property type="entry name" value="Transl_elong_EFG/EF2_IV"/>
</dbReference>
<protein>
    <submittedName>
        <fullName evidence="4">Elongation factor G-like protein EF-G2</fullName>
    </submittedName>
</protein>
<dbReference type="PROSITE" id="PS51722">
    <property type="entry name" value="G_TR_2"/>
    <property type="match status" value="1"/>
</dbReference>
<feature type="domain" description="Tr-type G" evidence="3">
    <location>
        <begin position="21"/>
        <end position="297"/>
    </location>
</feature>
<dbReference type="PANTHER" id="PTHR43261">
    <property type="entry name" value="TRANSLATION ELONGATION FACTOR G-RELATED"/>
    <property type="match status" value="1"/>
</dbReference>
<dbReference type="EMBL" id="JAXOTQ010000014">
    <property type="protein sequence ID" value="MDZ5490342.1"/>
    <property type="molecule type" value="Genomic_DNA"/>
</dbReference>
<dbReference type="RefSeq" id="WP_322440526.1">
    <property type="nucleotide sequence ID" value="NZ_JAXOTQ010000014.1"/>
</dbReference>
<dbReference type="InterPro" id="IPR053905">
    <property type="entry name" value="EF-G-like_DII"/>
</dbReference>
<dbReference type="SMART" id="SM00838">
    <property type="entry name" value="EFG_C"/>
    <property type="match status" value="1"/>
</dbReference>
<dbReference type="InterPro" id="IPR041095">
    <property type="entry name" value="EFG_II"/>
</dbReference>
<dbReference type="Pfam" id="PF00679">
    <property type="entry name" value="EFG_C"/>
    <property type="match status" value="1"/>
</dbReference>
<organism evidence="4 5">
    <name type="scientific">Micromonospora sicca</name>
    <dbReference type="NCBI Taxonomy" id="2202420"/>
    <lineage>
        <taxon>Bacteria</taxon>
        <taxon>Bacillati</taxon>
        <taxon>Actinomycetota</taxon>
        <taxon>Actinomycetes</taxon>
        <taxon>Micromonosporales</taxon>
        <taxon>Micromonosporaceae</taxon>
        <taxon>Micromonospora</taxon>
    </lineage>
</organism>
<gene>
    <name evidence="4" type="ORF">U2F25_12825</name>
</gene>
<evidence type="ECO:0000313" key="4">
    <source>
        <dbReference type="EMBL" id="MDZ5490342.1"/>
    </source>
</evidence>
<dbReference type="NCBIfam" id="NF009381">
    <property type="entry name" value="PRK12740.1-5"/>
    <property type="match status" value="1"/>
</dbReference>
<evidence type="ECO:0000256" key="2">
    <source>
        <dbReference type="ARBA" id="ARBA00023134"/>
    </source>
</evidence>